<keyword evidence="3" id="KW-1185">Reference proteome</keyword>
<dbReference type="Proteomes" id="UP001160390">
    <property type="component" value="Unassembled WGS sequence"/>
</dbReference>
<feature type="compositionally biased region" description="Gly residues" evidence="1">
    <location>
        <begin position="56"/>
        <end position="77"/>
    </location>
</feature>
<sequence>MGWEKDTVLKLVCGPLHGQLSRPWFATRTIFLSPSTDMDVAPGETGFGSKTPGDSGQDGGKCHGPGTSGGGFAYKPM</sequence>
<evidence type="ECO:0000313" key="2">
    <source>
        <dbReference type="EMBL" id="CAI6020967.1"/>
    </source>
</evidence>
<name>A0AA35PW55_9HYPO</name>
<dbReference type="AlphaFoldDB" id="A0AA35PW55"/>
<proteinExistence type="predicted"/>
<protein>
    <submittedName>
        <fullName evidence="2">Uncharacterized protein</fullName>
    </submittedName>
</protein>
<evidence type="ECO:0000256" key="1">
    <source>
        <dbReference type="SAM" id="MobiDB-lite"/>
    </source>
</evidence>
<gene>
    <name evidence="2" type="ORF">CCHLO57077_00013383</name>
</gene>
<dbReference type="EMBL" id="CABFNP030000459">
    <property type="protein sequence ID" value="CAI6020967.1"/>
    <property type="molecule type" value="Genomic_DNA"/>
</dbReference>
<evidence type="ECO:0000313" key="3">
    <source>
        <dbReference type="Proteomes" id="UP001160390"/>
    </source>
</evidence>
<comment type="caution">
    <text evidence="2">The sequence shown here is derived from an EMBL/GenBank/DDBJ whole genome shotgun (WGS) entry which is preliminary data.</text>
</comment>
<organism evidence="2 3">
    <name type="scientific">Clonostachys chloroleuca</name>
    <dbReference type="NCBI Taxonomy" id="1926264"/>
    <lineage>
        <taxon>Eukaryota</taxon>
        <taxon>Fungi</taxon>
        <taxon>Dikarya</taxon>
        <taxon>Ascomycota</taxon>
        <taxon>Pezizomycotina</taxon>
        <taxon>Sordariomycetes</taxon>
        <taxon>Hypocreomycetidae</taxon>
        <taxon>Hypocreales</taxon>
        <taxon>Bionectriaceae</taxon>
        <taxon>Clonostachys</taxon>
    </lineage>
</organism>
<feature type="region of interest" description="Disordered" evidence="1">
    <location>
        <begin position="41"/>
        <end position="77"/>
    </location>
</feature>
<accession>A0AA35PW55</accession>
<reference evidence="2" key="1">
    <citation type="submission" date="2023-01" db="EMBL/GenBank/DDBJ databases">
        <authorList>
            <person name="Piombo E."/>
        </authorList>
    </citation>
    <scope>NUCLEOTIDE SEQUENCE</scope>
</reference>